<evidence type="ECO:0000256" key="12">
    <source>
        <dbReference type="ARBA" id="ARBA00022737"/>
    </source>
</evidence>
<keyword evidence="9" id="KW-0551">Lipid droplet</keyword>
<dbReference type="OMA" id="FMHLQAL"/>
<dbReference type="GO" id="GO:0005164">
    <property type="term" value="F:tumor necrosis factor receptor binding"/>
    <property type="evidence" value="ECO:0007669"/>
    <property type="project" value="InterPro"/>
</dbReference>
<feature type="compositionally biased region" description="Polar residues" evidence="20">
    <location>
        <begin position="376"/>
        <end position="389"/>
    </location>
</feature>
<dbReference type="Proteomes" id="UP000245119">
    <property type="component" value="Linkage Group LG3"/>
</dbReference>
<dbReference type="OrthoDB" id="6475149at2759"/>
<dbReference type="InterPro" id="IPR013083">
    <property type="entry name" value="Znf_RING/FYVE/PHD"/>
</dbReference>
<accession>A0A2T7PJE3</accession>
<evidence type="ECO:0000256" key="18">
    <source>
        <dbReference type="PROSITE-ProRule" id="PRU00207"/>
    </source>
</evidence>
<dbReference type="GO" id="GO:0005811">
    <property type="term" value="C:lipid droplet"/>
    <property type="evidence" value="ECO:0007669"/>
    <property type="project" value="UniProtKB-SubCell"/>
</dbReference>
<evidence type="ECO:0000256" key="2">
    <source>
        <dbReference type="ARBA" id="ARBA00004123"/>
    </source>
</evidence>
<keyword evidence="8" id="KW-0963">Cytoplasm</keyword>
<dbReference type="PROSITE" id="PS00518">
    <property type="entry name" value="ZF_RING_1"/>
    <property type="match status" value="1"/>
</dbReference>
<feature type="domain" description="TRAF-type" evidence="23">
    <location>
        <begin position="190"/>
        <end position="242"/>
    </location>
</feature>
<evidence type="ECO:0000256" key="13">
    <source>
        <dbReference type="ARBA" id="ARBA00022771"/>
    </source>
</evidence>
<evidence type="ECO:0000256" key="11">
    <source>
        <dbReference type="ARBA" id="ARBA00022723"/>
    </source>
</evidence>
<dbReference type="PIRSF" id="PIRSF015614">
    <property type="entry name" value="TRAF"/>
    <property type="match status" value="1"/>
</dbReference>
<dbReference type="Gene3D" id="2.60.210.10">
    <property type="entry name" value="Apoptosis, Tumor Necrosis Factor Receptor Associated Protein 2, Chain A"/>
    <property type="match status" value="1"/>
</dbReference>
<dbReference type="GO" id="GO:0141124">
    <property type="term" value="P:intracellular signaling cassette"/>
    <property type="evidence" value="ECO:0007669"/>
    <property type="project" value="UniProtKB-ARBA"/>
</dbReference>
<dbReference type="EC" id="2.3.2.27" evidence="7"/>
<comment type="caution">
    <text evidence="24">The sequence shown here is derived from an EMBL/GenBank/DDBJ whole genome shotgun (WGS) entry which is preliminary data.</text>
</comment>
<dbReference type="AlphaFoldDB" id="A0A2T7PJE3"/>
<evidence type="ECO:0000313" key="25">
    <source>
        <dbReference type="Proteomes" id="UP000245119"/>
    </source>
</evidence>
<dbReference type="PROSITE" id="PS50144">
    <property type="entry name" value="MATH"/>
    <property type="match status" value="1"/>
</dbReference>
<reference evidence="24 25" key="1">
    <citation type="submission" date="2018-04" db="EMBL/GenBank/DDBJ databases">
        <title>The genome of golden apple snail Pomacea canaliculata provides insight into stress tolerance and invasive adaptation.</title>
        <authorList>
            <person name="Liu C."/>
            <person name="Liu B."/>
            <person name="Ren Y."/>
            <person name="Zhang Y."/>
            <person name="Wang H."/>
            <person name="Li S."/>
            <person name="Jiang F."/>
            <person name="Yin L."/>
            <person name="Zhang G."/>
            <person name="Qian W."/>
            <person name="Fan W."/>
        </authorList>
    </citation>
    <scope>NUCLEOTIDE SEQUENCE [LARGE SCALE GENOMIC DNA]</scope>
    <source>
        <strain evidence="24">SZHN2017</strain>
        <tissue evidence="24">Muscle</tissue>
    </source>
</reference>
<dbReference type="GO" id="GO:0005634">
    <property type="term" value="C:nucleus"/>
    <property type="evidence" value="ECO:0007669"/>
    <property type="project" value="UniProtKB-SubCell"/>
</dbReference>
<feature type="zinc finger region" description="TRAF-type" evidence="18">
    <location>
        <begin position="190"/>
        <end position="242"/>
    </location>
</feature>
<comment type="pathway">
    <text evidence="5">Protein modification; protein ubiquitination.</text>
</comment>
<dbReference type="Pfam" id="PF21355">
    <property type="entry name" value="TRAF-mep_MATH"/>
    <property type="match status" value="1"/>
</dbReference>
<feature type="domain" description="TRAF-type" evidence="23">
    <location>
        <begin position="136"/>
        <end position="179"/>
    </location>
</feature>
<dbReference type="InterPro" id="IPR049342">
    <property type="entry name" value="TRAF1-6_MATH_dom"/>
</dbReference>
<evidence type="ECO:0000256" key="10">
    <source>
        <dbReference type="ARBA" id="ARBA00022679"/>
    </source>
</evidence>
<sequence>MSATMAELPSINCSSISSTYESSSGSDGSYPSRRNKVEGYDYEFVPTPDARYECTICLLVLREPRQTPCGHRFCRDCIIKWIRESQQRCPVDNEPFEEKDLFADNFAKREIQNFNVKCPNSKQGCDTITSVKQLQAHQRECPFGLAPCPNRCSNVLFKRDLAEHVQHLCELRNVQCPNCGATFLSRDAWTHVEVCPKRQVKCHFCEEEMEMQAMAEHEATVCPRKTLHCAFHTLGCNAEMERCNEKTHLQDNLQEHMLLLCNGLTTIMHVLGIQRLSPESSTSTTRGLVPTETSGLLSGLALSLQQLSLGKLPRMSLDSQTLKQQLPRLPVPGSSFVDSHAQTHEESAGPISFYRSPSDPKNSLMGSAVSIGTQEASVLSHTSGHSNSSGVGGFQSLPSASSEDFESLKARNVTQDASLAMHDQCLIELQAKAKRCDQLNQELKQKVKQLEAQISDFESRVCSGQFFWRIRNYSKLLRDAEHGAMTALHSQPFYTSASMGYKICIRANLNGVDSAKGSHLSLFVHFMQGEYDDLLDWPFSGKIILSVIDQNERCEMRHHVSETLVAKPNLAAFQKPSTPRNHKGFGYMEFLPLSSVKGSSFIRNDTLIIKAQVLPNC</sequence>
<evidence type="ECO:0000256" key="1">
    <source>
        <dbReference type="ARBA" id="ARBA00000900"/>
    </source>
</evidence>
<keyword evidence="10" id="KW-0808">Transferase</keyword>
<keyword evidence="19" id="KW-0175">Coiled coil</keyword>
<keyword evidence="16" id="KW-0539">Nucleus</keyword>
<dbReference type="SMART" id="SM00184">
    <property type="entry name" value="RING"/>
    <property type="match status" value="1"/>
</dbReference>
<evidence type="ECO:0000256" key="8">
    <source>
        <dbReference type="ARBA" id="ARBA00022490"/>
    </source>
</evidence>
<evidence type="ECO:0000256" key="19">
    <source>
        <dbReference type="SAM" id="Coils"/>
    </source>
</evidence>
<dbReference type="PANTHER" id="PTHR10131:SF152">
    <property type="entry name" value="TNF RECEPTOR-ASSOCIATED FACTOR 6"/>
    <property type="match status" value="1"/>
</dbReference>
<dbReference type="Gene3D" id="3.30.40.10">
    <property type="entry name" value="Zinc/RING finger domain, C3HC4 (zinc finger)"/>
    <property type="match status" value="3"/>
</dbReference>
<dbReference type="CDD" id="cd00270">
    <property type="entry name" value="MATH_TRAF_C"/>
    <property type="match status" value="1"/>
</dbReference>
<dbReference type="GO" id="GO:0005938">
    <property type="term" value="C:cell cortex"/>
    <property type="evidence" value="ECO:0007669"/>
    <property type="project" value="UniProtKB-SubCell"/>
</dbReference>
<name>A0A2T7PJE3_POMCA</name>
<feature type="region of interest" description="Disordered" evidence="20">
    <location>
        <begin position="328"/>
        <end position="359"/>
    </location>
</feature>
<dbReference type="FunFam" id="3.30.40.10:FF:000179">
    <property type="entry name" value="TNF receptor-associated factor"/>
    <property type="match status" value="1"/>
</dbReference>
<evidence type="ECO:0000259" key="22">
    <source>
        <dbReference type="PROSITE" id="PS50144"/>
    </source>
</evidence>
<dbReference type="InterPro" id="IPR027139">
    <property type="entry name" value="TRAF6_RING-HC"/>
</dbReference>
<keyword evidence="13 18" id="KW-0863">Zinc-finger</keyword>
<evidence type="ECO:0000256" key="9">
    <source>
        <dbReference type="ARBA" id="ARBA00022677"/>
    </source>
</evidence>
<feature type="zinc finger region" description="TRAF-type" evidence="18">
    <location>
        <begin position="136"/>
        <end position="179"/>
    </location>
</feature>
<evidence type="ECO:0000313" key="24">
    <source>
        <dbReference type="EMBL" id="PVD33553.1"/>
    </source>
</evidence>
<keyword evidence="25" id="KW-1185">Reference proteome</keyword>
<feature type="domain" description="RING-type" evidence="21">
    <location>
        <begin position="54"/>
        <end position="93"/>
    </location>
</feature>
<dbReference type="InterPro" id="IPR002083">
    <property type="entry name" value="MATH/TRAF_dom"/>
</dbReference>
<dbReference type="Pfam" id="PF13923">
    <property type="entry name" value="zf-C3HC4_2"/>
    <property type="match status" value="1"/>
</dbReference>
<feature type="coiled-coil region" evidence="19">
    <location>
        <begin position="426"/>
        <end position="460"/>
    </location>
</feature>
<dbReference type="PROSITE" id="PS50145">
    <property type="entry name" value="ZF_TRAF"/>
    <property type="match status" value="2"/>
</dbReference>
<evidence type="ECO:0000256" key="14">
    <source>
        <dbReference type="ARBA" id="ARBA00022786"/>
    </source>
</evidence>
<dbReference type="SUPFAM" id="SSF57850">
    <property type="entry name" value="RING/U-box"/>
    <property type="match status" value="1"/>
</dbReference>
<proteinExistence type="inferred from homology"/>
<organism evidence="24 25">
    <name type="scientific">Pomacea canaliculata</name>
    <name type="common">Golden apple snail</name>
    <dbReference type="NCBI Taxonomy" id="400727"/>
    <lineage>
        <taxon>Eukaryota</taxon>
        <taxon>Metazoa</taxon>
        <taxon>Spiralia</taxon>
        <taxon>Lophotrochozoa</taxon>
        <taxon>Mollusca</taxon>
        <taxon>Gastropoda</taxon>
        <taxon>Caenogastropoda</taxon>
        <taxon>Architaenioglossa</taxon>
        <taxon>Ampullarioidea</taxon>
        <taxon>Ampullariidae</taxon>
        <taxon>Pomacea</taxon>
    </lineage>
</organism>
<dbReference type="GO" id="GO:0043122">
    <property type="term" value="P:regulation of canonical NF-kappaB signal transduction"/>
    <property type="evidence" value="ECO:0007669"/>
    <property type="project" value="TreeGrafter"/>
</dbReference>
<dbReference type="Pfam" id="PF02176">
    <property type="entry name" value="zf-TRAF"/>
    <property type="match status" value="1"/>
</dbReference>
<evidence type="ECO:0000256" key="17">
    <source>
        <dbReference type="ARBA" id="ARBA00030810"/>
    </source>
</evidence>
<dbReference type="GO" id="GO:0061630">
    <property type="term" value="F:ubiquitin protein ligase activity"/>
    <property type="evidence" value="ECO:0007669"/>
    <property type="project" value="UniProtKB-EC"/>
</dbReference>
<gene>
    <name evidence="24" type="ORF">C0Q70_04810</name>
</gene>
<dbReference type="InterPro" id="IPR008974">
    <property type="entry name" value="TRAF-like"/>
</dbReference>
<dbReference type="GO" id="GO:0042981">
    <property type="term" value="P:regulation of apoptotic process"/>
    <property type="evidence" value="ECO:0007669"/>
    <property type="project" value="InterPro"/>
</dbReference>
<dbReference type="SMART" id="SM00061">
    <property type="entry name" value="MATH"/>
    <property type="match status" value="1"/>
</dbReference>
<comment type="subcellular location">
    <subcellularLocation>
        <location evidence="4">Cytoplasm</location>
        <location evidence="4">Cell cortex</location>
    </subcellularLocation>
    <subcellularLocation>
        <location evidence="3">Lipid droplet</location>
    </subcellularLocation>
    <subcellularLocation>
        <location evidence="2">Nucleus</location>
    </subcellularLocation>
</comment>
<evidence type="ECO:0000256" key="20">
    <source>
        <dbReference type="SAM" id="MobiDB-lite"/>
    </source>
</evidence>
<dbReference type="PANTHER" id="PTHR10131">
    <property type="entry name" value="TNF RECEPTOR ASSOCIATED FACTOR"/>
    <property type="match status" value="1"/>
</dbReference>
<feature type="region of interest" description="Disordered" evidence="20">
    <location>
        <begin position="376"/>
        <end position="395"/>
    </location>
</feature>
<keyword evidence="15 18" id="KW-0862">Zinc</keyword>
<evidence type="ECO:0000256" key="5">
    <source>
        <dbReference type="ARBA" id="ARBA00004906"/>
    </source>
</evidence>
<comment type="catalytic activity">
    <reaction evidence="1">
        <text>S-ubiquitinyl-[E2 ubiquitin-conjugating enzyme]-L-cysteine + [acceptor protein]-L-lysine = [E2 ubiquitin-conjugating enzyme]-L-cysteine + N(6)-ubiquitinyl-[acceptor protein]-L-lysine.</text>
        <dbReference type="EC" id="2.3.2.27"/>
    </reaction>
</comment>
<dbReference type="CDD" id="cd16643">
    <property type="entry name" value="mRING-HC-C3HC3D_TRAF6"/>
    <property type="match status" value="1"/>
</dbReference>
<dbReference type="InterPro" id="IPR001293">
    <property type="entry name" value="Znf_TRAF"/>
</dbReference>
<dbReference type="InterPro" id="IPR017907">
    <property type="entry name" value="Znf_RING_CS"/>
</dbReference>
<evidence type="ECO:0000256" key="16">
    <source>
        <dbReference type="ARBA" id="ARBA00023242"/>
    </source>
</evidence>
<protein>
    <recommendedName>
        <fullName evidence="7">RING-type E3 ubiquitin transferase</fullName>
        <ecNumber evidence="7">2.3.2.27</ecNumber>
    </recommendedName>
    <alternativeName>
        <fullName evidence="17">E3 ubiquitin-protein ligase TRAF6</fullName>
    </alternativeName>
</protein>
<dbReference type="GO" id="GO:0031663">
    <property type="term" value="P:lipopolysaccharide-mediated signaling pathway"/>
    <property type="evidence" value="ECO:0007669"/>
    <property type="project" value="TreeGrafter"/>
</dbReference>
<evidence type="ECO:0000259" key="23">
    <source>
        <dbReference type="PROSITE" id="PS50145"/>
    </source>
</evidence>
<evidence type="ECO:0000259" key="21">
    <source>
        <dbReference type="PROSITE" id="PS50089"/>
    </source>
</evidence>
<evidence type="ECO:0000256" key="15">
    <source>
        <dbReference type="ARBA" id="ARBA00022833"/>
    </source>
</evidence>
<evidence type="ECO:0000256" key="3">
    <source>
        <dbReference type="ARBA" id="ARBA00004502"/>
    </source>
</evidence>
<keyword evidence="12" id="KW-0677">Repeat</keyword>
<dbReference type="GO" id="GO:0008270">
    <property type="term" value="F:zinc ion binding"/>
    <property type="evidence" value="ECO:0007669"/>
    <property type="project" value="UniProtKB-KW"/>
</dbReference>
<dbReference type="GO" id="GO:0016567">
    <property type="term" value="P:protein ubiquitination"/>
    <property type="evidence" value="ECO:0007669"/>
    <property type="project" value="UniProtKB-UniPathway"/>
</dbReference>
<dbReference type="PROSITE" id="PS50089">
    <property type="entry name" value="ZF_RING_2"/>
    <property type="match status" value="1"/>
</dbReference>
<dbReference type="GO" id="GO:0045087">
    <property type="term" value="P:innate immune response"/>
    <property type="evidence" value="ECO:0007669"/>
    <property type="project" value="TreeGrafter"/>
</dbReference>
<dbReference type="EMBL" id="PZQS01000003">
    <property type="protein sequence ID" value="PVD33553.1"/>
    <property type="molecule type" value="Genomic_DNA"/>
</dbReference>
<feature type="domain" description="MATH" evidence="22">
    <location>
        <begin position="463"/>
        <end position="613"/>
    </location>
</feature>
<comment type="similarity">
    <text evidence="6">Belongs to the TNF receptor-associated factor family. A subfamily.</text>
</comment>
<dbReference type="InterPro" id="IPR003613">
    <property type="entry name" value="Ubox_domain"/>
</dbReference>
<evidence type="ECO:0000256" key="7">
    <source>
        <dbReference type="ARBA" id="ARBA00012483"/>
    </source>
</evidence>
<dbReference type="InterPro" id="IPR001841">
    <property type="entry name" value="Znf_RING"/>
</dbReference>
<dbReference type="UniPathway" id="UPA00143"/>
<dbReference type="STRING" id="400727.A0A2T7PJE3"/>
<keyword evidence="14" id="KW-0833">Ubl conjugation pathway</keyword>
<evidence type="ECO:0000256" key="4">
    <source>
        <dbReference type="ARBA" id="ARBA00004544"/>
    </source>
</evidence>
<dbReference type="SUPFAM" id="SSF49599">
    <property type="entry name" value="TRAF domain-like"/>
    <property type="match status" value="2"/>
</dbReference>
<dbReference type="InterPro" id="IPR012227">
    <property type="entry name" value="TNF_rcpt-assoc_TRAF_met"/>
</dbReference>
<dbReference type="SMART" id="SM00504">
    <property type="entry name" value="Ubox"/>
    <property type="match status" value="1"/>
</dbReference>
<evidence type="ECO:0000256" key="6">
    <source>
        <dbReference type="ARBA" id="ARBA00006608"/>
    </source>
</evidence>
<keyword evidence="11 18" id="KW-0479">Metal-binding</keyword>